<feature type="domain" description="ABM" evidence="1">
    <location>
        <begin position="2"/>
        <end position="99"/>
    </location>
</feature>
<organism evidence="2 3">
    <name type="scientific">Gemmata massiliana</name>
    <dbReference type="NCBI Taxonomy" id="1210884"/>
    <lineage>
        <taxon>Bacteria</taxon>
        <taxon>Pseudomonadati</taxon>
        <taxon>Planctomycetota</taxon>
        <taxon>Planctomycetia</taxon>
        <taxon>Gemmatales</taxon>
        <taxon>Gemmataceae</taxon>
        <taxon>Gemmata</taxon>
    </lineage>
</organism>
<dbReference type="PANTHER" id="PTHR33336:SF3">
    <property type="entry name" value="ABM DOMAIN-CONTAINING PROTEIN"/>
    <property type="match status" value="1"/>
</dbReference>
<dbReference type="Pfam" id="PF03992">
    <property type="entry name" value="ABM"/>
    <property type="match status" value="1"/>
</dbReference>
<dbReference type="GO" id="GO:0003824">
    <property type="term" value="F:catalytic activity"/>
    <property type="evidence" value="ECO:0007669"/>
    <property type="project" value="TreeGrafter"/>
</dbReference>
<dbReference type="InterPro" id="IPR011008">
    <property type="entry name" value="Dimeric_a/b-barrel"/>
</dbReference>
<evidence type="ECO:0000313" key="2">
    <source>
        <dbReference type="EMBL" id="VTR97680.1"/>
    </source>
</evidence>
<dbReference type="AlphaFoldDB" id="A0A6P2DDP6"/>
<reference evidence="2 3" key="1">
    <citation type="submission" date="2019-05" db="EMBL/GenBank/DDBJ databases">
        <authorList>
            <consortium name="Science for Life Laboratories"/>
        </authorList>
    </citation>
    <scope>NUCLEOTIDE SEQUENCE [LARGE SCALE GENOMIC DNA]</scope>
    <source>
        <strain evidence="2">Soil9</strain>
    </source>
</reference>
<keyword evidence="3" id="KW-1185">Reference proteome</keyword>
<gene>
    <name evidence="2" type="ORF">SOIL9_05960</name>
</gene>
<dbReference type="KEGG" id="gms:SOIL9_05960"/>
<dbReference type="SUPFAM" id="SSF54909">
    <property type="entry name" value="Dimeric alpha+beta barrel"/>
    <property type="match status" value="1"/>
</dbReference>
<dbReference type="RefSeq" id="WP_162671314.1">
    <property type="nucleotide sequence ID" value="NZ_LR593886.1"/>
</dbReference>
<accession>A0A6P2DDP6</accession>
<proteinExistence type="predicted"/>
<dbReference type="Proteomes" id="UP000464178">
    <property type="component" value="Chromosome"/>
</dbReference>
<name>A0A6P2DDP6_9BACT</name>
<dbReference type="Gene3D" id="3.30.70.100">
    <property type="match status" value="1"/>
</dbReference>
<evidence type="ECO:0000313" key="3">
    <source>
        <dbReference type="Proteomes" id="UP000464178"/>
    </source>
</evidence>
<dbReference type="PANTHER" id="PTHR33336">
    <property type="entry name" value="QUINOL MONOOXYGENASE YGIN-RELATED"/>
    <property type="match status" value="1"/>
</dbReference>
<evidence type="ECO:0000259" key="1">
    <source>
        <dbReference type="PROSITE" id="PS51725"/>
    </source>
</evidence>
<dbReference type="InterPro" id="IPR007138">
    <property type="entry name" value="ABM_dom"/>
</dbReference>
<dbReference type="InterPro" id="IPR050744">
    <property type="entry name" value="AI-2_Isomerase_LsrG"/>
</dbReference>
<dbReference type="PROSITE" id="PS51725">
    <property type="entry name" value="ABM"/>
    <property type="match status" value="1"/>
</dbReference>
<protein>
    <recommendedName>
        <fullName evidence="1">ABM domain-containing protein</fullName>
    </recommendedName>
</protein>
<sequence length="103" mass="11461">MIHVIATITLHPGVREPYLEVFRWVTPLVRAEAGCIEYVATIDVPTTVAVQDGPRDNVVTVVEKWESVEALYAHSAAPHMVEYREKVKNFVTGVKLVVSQAAF</sequence>
<dbReference type="EMBL" id="LR593886">
    <property type="protein sequence ID" value="VTR97680.1"/>
    <property type="molecule type" value="Genomic_DNA"/>
</dbReference>